<evidence type="ECO:0000313" key="1">
    <source>
        <dbReference type="EMBL" id="KAJ9054325.1"/>
    </source>
</evidence>
<evidence type="ECO:0000313" key="2">
    <source>
        <dbReference type="Proteomes" id="UP001165960"/>
    </source>
</evidence>
<keyword evidence="1" id="KW-0645">Protease</keyword>
<name>A0ACC2RWH4_9FUNG</name>
<dbReference type="EMBL" id="QTSX02006452">
    <property type="protein sequence ID" value="KAJ9054325.1"/>
    <property type="molecule type" value="Genomic_DNA"/>
</dbReference>
<sequence length="252" mass="26956">MLLSYALVVLGPLSVTCRIIIGGHEVQPPFKYNFMVSLLKVGSPFCGGTLFANNAVITAAHCTYGEDKDYEALVHRHNFDVPEGDEGATRLGVTSRIKHPNYDAETVINDVAIWKLNSTDTTPTGILLDGGTLGLDIAATYTVAGWGSVETDGPKSKVLLETQVPHFDMVKCISIYHGWGTPILPEYQLCAGYMEGGRDACQGDSGGPLFITEWGTPTLVGIVSWGFGCGLEGLPGVYARISKLSGWISANL</sequence>
<keyword evidence="1" id="KW-0378">Hydrolase</keyword>
<dbReference type="Proteomes" id="UP001165960">
    <property type="component" value="Unassembled WGS sequence"/>
</dbReference>
<proteinExistence type="predicted"/>
<gene>
    <name evidence="1" type="primary">CLIPD6_1</name>
    <name evidence="1" type="ORF">DSO57_1015711</name>
</gene>
<comment type="caution">
    <text evidence="1">The sequence shown here is derived from an EMBL/GenBank/DDBJ whole genome shotgun (WGS) entry which is preliminary data.</text>
</comment>
<organism evidence="1 2">
    <name type="scientific">Entomophthora muscae</name>
    <dbReference type="NCBI Taxonomy" id="34485"/>
    <lineage>
        <taxon>Eukaryota</taxon>
        <taxon>Fungi</taxon>
        <taxon>Fungi incertae sedis</taxon>
        <taxon>Zoopagomycota</taxon>
        <taxon>Entomophthoromycotina</taxon>
        <taxon>Entomophthoromycetes</taxon>
        <taxon>Entomophthorales</taxon>
        <taxon>Entomophthoraceae</taxon>
        <taxon>Entomophthora</taxon>
    </lineage>
</organism>
<reference evidence="1" key="1">
    <citation type="submission" date="2022-04" db="EMBL/GenBank/DDBJ databases">
        <title>Genome of the entomopathogenic fungus Entomophthora muscae.</title>
        <authorList>
            <person name="Elya C."/>
            <person name="Lovett B.R."/>
            <person name="Lee E."/>
            <person name="Macias A.M."/>
            <person name="Hajek A.E."/>
            <person name="De Bivort B.L."/>
            <person name="Kasson M.T."/>
            <person name="De Fine Licht H.H."/>
            <person name="Stajich J.E."/>
        </authorList>
    </citation>
    <scope>NUCLEOTIDE SEQUENCE</scope>
    <source>
        <strain evidence="1">Berkeley</strain>
    </source>
</reference>
<protein>
    <submittedName>
        <fullName evidence="1">CLIP domain-containing serine protease</fullName>
    </submittedName>
</protein>
<accession>A0ACC2RWH4</accession>
<keyword evidence="2" id="KW-1185">Reference proteome</keyword>